<dbReference type="GO" id="GO:0008270">
    <property type="term" value="F:zinc ion binding"/>
    <property type="evidence" value="ECO:0007669"/>
    <property type="project" value="UniProtKB-KW"/>
</dbReference>
<dbReference type="Pfam" id="PF14111">
    <property type="entry name" value="DUF4283"/>
    <property type="match status" value="1"/>
</dbReference>
<evidence type="ECO:0000259" key="6">
    <source>
        <dbReference type="PROSITE" id="PS50878"/>
    </source>
</evidence>
<dbReference type="InterPro" id="IPR042163">
    <property type="entry name" value="PHF12"/>
</dbReference>
<dbReference type="InterPro" id="IPR032308">
    <property type="entry name" value="TDBD"/>
</dbReference>
<proteinExistence type="predicted"/>
<dbReference type="PROSITE" id="PS51186">
    <property type="entry name" value="GNAT"/>
    <property type="match status" value="1"/>
</dbReference>
<feature type="domain" description="Reverse transcriptase" evidence="6">
    <location>
        <begin position="1046"/>
        <end position="1285"/>
    </location>
</feature>
<evidence type="ECO:0000313" key="9">
    <source>
        <dbReference type="Proteomes" id="UP000436088"/>
    </source>
</evidence>
<dbReference type="InterPro" id="IPR000182">
    <property type="entry name" value="GNAT_dom"/>
</dbReference>
<dbReference type="InterPro" id="IPR011011">
    <property type="entry name" value="Znf_FYVE_PHD"/>
</dbReference>
<feature type="domain" description="N-acetyltransferase" evidence="7">
    <location>
        <begin position="310"/>
        <end position="456"/>
    </location>
</feature>
<evidence type="ECO:0000259" key="7">
    <source>
        <dbReference type="PROSITE" id="PS51186"/>
    </source>
</evidence>
<dbReference type="InterPro" id="IPR026960">
    <property type="entry name" value="RVT-Znf"/>
</dbReference>
<name>A0A6A2Z2R5_HIBSY</name>
<comment type="caution">
    <text evidence="8">The sequence shown here is derived from an EMBL/GenBank/DDBJ whole genome shotgun (WGS) entry which is preliminary data.</text>
</comment>
<dbReference type="InterPro" id="IPR013083">
    <property type="entry name" value="Znf_RING/FYVE/PHD"/>
</dbReference>
<accession>A0A6A2Z2R5</accession>
<dbReference type="GO" id="GO:0016747">
    <property type="term" value="F:acyltransferase activity, transferring groups other than amino-acyl groups"/>
    <property type="evidence" value="ECO:0007669"/>
    <property type="project" value="InterPro"/>
</dbReference>
<sequence>MTAKRVEFVIKGEICEEAVFRCTTTHVQECLAREVNFHQKPKNIFLRWDGISGSLRRTVDMNSGINHRRSGVGEEIRIAPGNLDTKQLLKKKILFLEVEKTRKSNQASVNQAIEYTNTRGSGAEFLSSKAGMPSKKGRITRSGIHCDCFLKAFALTVFEAHAGSSNHRTAANIILDDGSGRSLSYCQRQVRDSMRVPSCPSTFHANCLGLKEVPDGYWFCPSCCCGICCVGPLSNGDSFCSCQQCERQFHDRCLRLKESYEPSANSVGEQSDLDIIEDRRLLQSRCDTDHGYSLDSSAEIHSKLNVALDVMHECFEPSSDVYTGREIVQDVIFSKGSKLKRLNFKGFYTVIMEEHDEIVMVATVRVQGETVAEMPLVATRFSHRHCGMCRVLIDELRKNLAKLGVQRLILPAVAGVVDMWITSFGFSRMTGNERSKFLQRFKYLPIDSSSMVRPLTDQGGINMGISIEEMFGLDKVKGRHTEINKTVDRLNEYPIIGYSSDRQCTINVDHYGTPLEVNTIGRAQVAPTYADCNARKLFGGAKEQSLDFFPPEVLDGISTVTPLPVRIVEISWGKSSPVKVSLAGPNLYVFLFSNANLRDWVLENGPWHIQNKPLVLSKWEPCLQKLDFDLIYMPVWVQLYNAPLELYSKRGLCYIVSVVGNPLYMDSITTSKERLEFAKVGVEIEAGDVIPDVIHVVLKDGSIVKIKVLLKNKEVQVWRKEETTSSVDLYDKERLVGKESSGKDLHVCSSCPTDKTSNISGEDTLKSVGDSLHESKKVKFDVEEIQKGVSSGGDVQKDKIVAIEEATSKTLQENSSSGGEGGTIDGLRKTHEASLGVAVLLNEIKTKKKYHVEKAKGRANESSDFDILELHNTSDMEEFQGCLKDLKLQDHPFLGALYTWSNKQESSYLAQKLDRVLINSQWLLDFPNSFVEFKAQGVSNHFPGVVWTQKGAKDHCEGNAMQVLFSKLKRKKPLLKELNKSYFSDISGRVAVNFFTNLIGTADLLVKECSVECLKPLLNYSLPIGAEDILTEEVTDNEIKEALFRQGKDKSPGPDRYTSWFFKVAWETVSKDFLAVVRILVTRLAYFFPGMISASQSTFVKGRNIVDSTLVAQEIVRGYSRKSLSPRCAIKIDLQKAFDSVSWDFLLAVLDAMGLPDGFCGWIRACVATPRYSVSLNRSLVGYFKGARGVSQGDSLSPYLFVIIMNVLYSLLDAAAKNSIFRSLDSVLGVVSTLEKFYELFGLRLNALKTELFAYGLSEGDLEKIQRATGFRVGQLPVSYLGVRLVTWKLTGKDYSTLLGSDTSARGDRVSWSQVCSLKSEGGLGLRNLVVLSRACCLMLVKNILAGEGSLWKEKVSWHRLIWFPTHVPKFSLVSWMAILDGLPTKDRLARFGMVTDNVCGLCGIGVESQNHLFLDYSYAREVWGAVMHSCGLQQELNCWDDALRWMIMNLKGKSLLVHILKLAWTRFVYFIWEERNHRHFRGLICSADTIVNIIKEAVRI</sequence>
<dbReference type="GO" id="GO:0003714">
    <property type="term" value="F:transcription corepressor activity"/>
    <property type="evidence" value="ECO:0007669"/>
    <property type="project" value="InterPro"/>
</dbReference>
<dbReference type="SUPFAM" id="SSF56219">
    <property type="entry name" value="DNase I-like"/>
    <property type="match status" value="1"/>
</dbReference>
<gene>
    <name evidence="8" type="ORF">F3Y22_tig00111095pilonHSYRG01016</name>
</gene>
<dbReference type="Pfam" id="PF13966">
    <property type="entry name" value="zf-RVT"/>
    <property type="match status" value="1"/>
</dbReference>
<dbReference type="Gene3D" id="3.30.40.10">
    <property type="entry name" value="Zinc/RING finger domain, C3HC4 (zinc finger)"/>
    <property type="match status" value="1"/>
</dbReference>
<dbReference type="GO" id="GO:0006357">
    <property type="term" value="P:regulation of transcription by RNA polymerase II"/>
    <property type="evidence" value="ECO:0007669"/>
    <property type="project" value="TreeGrafter"/>
</dbReference>
<dbReference type="SUPFAM" id="SSF57903">
    <property type="entry name" value="FYVE/PHD zinc finger"/>
    <property type="match status" value="1"/>
</dbReference>
<reference evidence="8" key="1">
    <citation type="submission" date="2019-09" db="EMBL/GenBank/DDBJ databases">
        <title>Draft genome information of white flower Hibiscus syriacus.</title>
        <authorList>
            <person name="Kim Y.-M."/>
        </authorList>
    </citation>
    <scope>NUCLEOTIDE SEQUENCE [LARGE SCALE GENOMIC DNA]</scope>
    <source>
        <strain evidence="8">YM2019G1</strain>
    </source>
</reference>
<keyword evidence="5" id="KW-0539">Nucleus</keyword>
<dbReference type="PROSITE" id="PS50878">
    <property type="entry name" value="RT_POL"/>
    <property type="match status" value="1"/>
</dbReference>
<evidence type="ECO:0000256" key="4">
    <source>
        <dbReference type="ARBA" id="ARBA00022833"/>
    </source>
</evidence>
<evidence type="ECO:0000256" key="1">
    <source>
        <dbReference type="ARBA" id="ARBA00004123"/>
    </source>
</evidence>
<keyword evidence="2" id="KW-0479">Metal-binding</keyword>
<dbReference type="Proteomes" id="UP000436088">
    <property type="component" value="Unassembled WGS sequence"/>
</dbReference>
<organism evidence="8 9">
    <name type="scientific">Hibiscus syriacus</name>
    <name type="common">Rose of Sharon</name>
    <dbReference type="NCBI Taxonomy" id="106335"/>
    <lineage>
        <taxon>Eukaryota</taxon>
        <taxon>Viridiplantae</taxon>
        <taxon>Streptophyta</taxon>
        <taxon>Embryophyta</taxon>
        <taxon>Tracheophyta</taxon>
        <taxon>Spermatophyta</taxon>
        <taxon>Magnoliopsida</taxon>
        <taxon>eudicotyledons</taxon>
        <taxon>Gunneridae</taxon>
        <taxon>Pentapetalae</taxon>
        <taxon>rosids</taxon>
        <taxon>malvids</taxon>
        <taxon>Malvales</taxon>
        <taxon>Malvaceae</taxon>
        <taxon>Malvoideae</taxon>
        <taxon>Hibiscus</taxon>
    </lineage>
</organism>
<dbReference type="InterPro" id="IPR056511">
    <property type="entry name" value="IDM1_C"/>
</dbReference>
<dbReference type="InterPro" id="IPR016181">
    <property type="entry name" value="Acyl_CoA_acyltransferase"/>
</dbReference>
<comment type="subcellular location">
    <subcellularLocation>
        <location evidence="1">Nucleus</location>
    </subcellularLocation>
</comment>
<dbReference type="PANTHER" id="PTHR46309:SF12">
    <property type="entry name" value="GB|AAC80581.1"/>
    <property type="match status" value="1"/>
</dbReference>
<protein>
    <submittedName>
        <fullName evidence="8">Detected protein of confused Function</fullName>
    </submittedName>
</protein>
<dbReference type="InterPro" id="IPR025558">
    <property type="entry name" value="DUF4283"/>
</dbReference>
<dbReference type="GO" id="GO:0005634">
    <property type="term" value="C:nucleus"/>
    <property type="evidence" value="ECO:0007669"/>
    <property type="project" value="UniProtKB-SubCell"/>
</dbReference>
<dbReference type="InterPro" id="IPR000477">
    <property type="entry name" value="RT_dom"/>
</dbReference>
<evidence type="ECO:0000256" key="3">
    <source>
        <dbReference type="ARBA" id="ARBA00022771"/>
    </source>
</evidence>
<evidence type="ECO:0000256" key="2">
    <source>
        <dbReference type="ARBA" id="ARBA00022723"/>
    </source>
</evidence>
<evidence type="ECO:0000256" key="5">
    <source>
        <dbReference type="ARBA" id="ARBA00023242"/>
    </source>
</evidence>
<dbReference type="Pfam" id="PF00078">
    <property type="entry name" value="RVT_1"/>
    <property type="match status" value="1"/>
</dbReference>
<keyword evidence="3" id="KW-0863">Zinc-finger</keyword>
<evidence type="ECO:0000313" key="8">
    <source>
        <dbReference type="EMBL" id="KAE8685740.1"/>
    </source>
</evidence>
<dbReference type="Pfam" id="PF16135">
    <property type="entry name" value="TDBD"/>
    <property type="match status" value="1"/>
</dbReference>
<dbReference type="SUPFAM" id="SSF55729">
    <property type="entry name" value="Acyl-CoA N-acyltransferases (Nat)"/>
    <property type="match status" value="1"/>
</dbReference>
<dbReference type="PANTHER" id="PTHR46309">
    <property type="entry name" value="PHD FINGER PROTEIN 12"/>
    <property type="match status" value="1"/>
</dbReference>
<dbReference type="EMBL" id="VEPZ02001229">
    <property type="protein sequence ID" value="KAE8685740.1"/>
    <property type="molecule type" value="Genomic_DNA"/>
</dbReference>
<dbReference type="Pfam" id="PF23209">
    <property type="entry name" value="IDM1_C"/>
    <property type="match status" value="1"/>
</dbReference>
<dbReference type="InterPro" id="IPR036691">
    <property type="entry name" value="Endo/exonu/phosph_ase_sf"/>
</dbReference>
<keyword evidence="4" id="KW-0862">Zinc</keyword>
<keyword evidence="9" id="KW-1185">Reference proteome</keyword>